<evidence type="ECO:0000313" key="6">
    <source>
        <dbReference type="EMBL" id="EWM28611.1"/>
    </source>
</evidence>
<evidence type="ECO:0000256" key="3">
    <source>
        <dbReference type="ARBA" id="ARBA00022833"/>
    </source>
</evidence>
<dbReference type="PRINTS" id="PR01217">
    <property type="entry name" value="PRICHEXTENSN"/>
</dbReference>
<dbReference type="AlphaFoldDB" id="W7U6X3"/>
<evidence type="ECO:0000256" key="2">
    <source>
        <dbReference type="ARBA" id="ARBA00022771"/>
    </source>
</evidence>
<comment type="caution">
    <text evidence="6">The sequence shown here is derived from an EMBL/GenBank/DDBJ whole genome shotgun (WGS) entry which is preliminary data.</text>
</comment>
<accession>W7U6X3</accession>
<dbReference type="PANTHER" id="PTHR13173">
    <property type="entry name" value="WW DOMAIN BINDING PROTEIN 4"/>
    <property type="match status" value="1"/>
</dbReference>
<feature type="compositionally biased region" description="Basic and acidic residues" evidence="4">
    <location>
        <begin position="317"/>
        <end position="340"/>
    </location>
</feature>
<dbReference type="InterPro" id="IPR036236">
    <property type="entry name" value="Znf_C2H2_sf"/>
</dbReference>
<evidence type="ECO:0000259" key="5">
    <source>
        <dbReference type="SMART" id="SM00451"/>
    </source>
</evidence>
<feature type="compositionally biased region" description="Pro residues" evidence="4">
    <location>
        <begin position="95"/>
        <end position="104"/>
    </location>
</feature>
<proteinExistence type="predicted"/>
<dbReference type="PANTHER" id="PTHR13173:SF10">
    <property type="entry name" value="WW DOMAIN-BINDING PROTEIN 4"/>
    <property type="match status" value="1"/>
</dbReference>
<organism evidence="6 7">
    <name type="scientific">Nannochloropsis gaditana</name>
    <dbReference type="NCBI Taxonomy" id="72520"/>
    <lineage>
        <taxon>Eukaryota</taxon>
        <taxon>Sar</taxon>
        <taxon>Stramenopiles</taxon>
        <taxon>Ochrophyta</taxon>
        <taxon>Eustigmatophyceae</taxon>
        <taxon>Eustigmatales</taxon>
        <taxon>Monodopsidaceae</taxon>
        <taxon>Nannochloropsis</taxon>
    </lineage>
</organism>
<feature type="region of interest" description="Disordered" evidence="4">
    <location>
        <begin position="90"/>
        <end position="168"/>
    </location>
</feature>
<dbReference type="InterPro" id="IPR040023">
    <property type="entry name" value="WBP4"/>
</dbReference>
<feature type="region of interest" description="Disordered" evidence="4">
    <location>
        <begin position="395"/>
        <end position="429"/>
    </location>
</feature>
<feature type="compositionally biased region" description="Pro residues" evidence="4">
    <location>
        <begin position="111"/>
        <end position="134"/>
    </location>
</feature>
<dbReference type="Gene3D" id="3.30.160.60">
    <property type="entry name" value="Classic Zinc Finger"/>
    <property type="match status" value="1"/>
</dbReference>
<keyword evidence="2" id="KW-0863">Zinc-finger</keyword>
<dbReference type="GO" id="GO:0008270">
    <property type="term" value="F:zinc ion binding"/>
    <property type="evidence" value="ECO:0007669"/>
    <property type="project" value="UniProtKB-KW"/>
</dbReference>
<evidence type="ECO:0000313" key="7">
    <source>
        <dbReference type="Proteomes" id="UP000019335"/>
    </source>
</evidence>
<keyword evidence="1" id="KW-0479">Metal-binding</keyword>
<dbReference type="EMBL" id="AZIL01000279">
    <property type="protein sequence ID" value="EWM28611.1"/>
    <property type="molecule type" value="Genomic_DNA"/>
</dbReference>
<name>W7U6X3_9STRA</name>
<protein>
    <submittedName>
        <fullName evidence="6">Ww domain binding protein 4 (Formin binding protein 21)</fullName>
    </submittedName>
</protein>
<gene>
    <name evidence="6" type="ORF">Naga_100009g75</name>
</gene>
<dbReference type="Pfam" id="PF06220">
    <property type="entry name" value="zf-U1"/>
    <property type="match status" value="1"/>
</dbReference>
<dbReference type="SUPFAM" id="SSF57667">
    <property type="entry name" value="beta-beta-alpha zinc fingers"/>
    <property type="match status" value="1"/>
</dbReference>
<dbReference type="OrthoDB" id="191651at2759"/>
<feature type="region of interest" description="Disordered" evidence="4">
    <location>
        <begin position="317"/>
        <end position="342"/>
    </location>
</feature>
<dbReference type="GO" id="GO:0003723">
    <property type="term" value="F:RNA binding"/>
    <property type="evidence" value="ECO:0007669"/>
    <property type="project" value="TreeGrafter"/>
</dbReference>
<sequence length="429" mass="46617">MADYWKSTPKHCCKFCNVWMDDNKTSRRLHEGGARHKQAVEEFFKAQREAKRQGSIGDGELSKELREIEKAAQAQAEKDAAMFKSSVVTTVERAAPPPPPPRPPTFSLSSRPPPPPLPPPPPRPPGVRHPPVPPSHRVRGDVDGWRDVKKEEREVNGGSEDVTGGSAAAEVEGRYTVDGVTFLEGKAVETRLVRGTPCQVWVEKDDAWREAIVSRVEVTAVPNTSLTLRKFSVILGARRPDGGKEAREGQAAVTQGEEEAKEVEEGVLSDRIRLVEGEHSMGGVDTLPPPPPPPPVDEDTGLGGWQTVSVRMVDEEAERKASEAAVRAESKRRKEEDAQRRARMLAEAMEGEDAMSSYDPHGRGIYKGMDLKVGGTEGSGAIVGEVGGAALEVDLGGDQAGPVAFRKRRAGEGKGGGKFRRKRAREDDE</sequence>
<keyword evidence="7" id="KW-1185">Reference proteome</keyword>
<dbReference type="Proteomes" id="UP000019335">
    <property type="component" value="Chromosome 4"/>
</dbReference>
<reference evidence="6 7" key="1">
    <citation type="journal article" date="2014" name="Mol. Plant">
        <title>Chromosome Scale Genome Assembly and Transcriptome Profiling of Nannochloropsis gaditana in Nitrogen Depletion.</title>
        <authorList>
            <person name="Corteggiani Carpinelli E."/>
            <person name="Telatin A."/>
            <person name="Vitulo N."/>
            <person name="Forcato C."/>
            <person name="D'Angelo M."/>
            <person name="Schiavon R."/>
            <person name="Vezzi A."/>
            <person name="Giacometti G.M."/>
            <person name="Morosinotto T."/>
            <person name="Valle G."/>
        </authorList>
    </citation>
    <scope>NUCLEOTIDE SEQUENCE [LARGE SCALE GENOMIC DNA]</scope>
    <source>
        <strain evidence="6 7">B-31</strain>
    </source>
</reference>
<evidence type="ECO:0000256" key="4">
    <source>
        <dbReference type="SAM" id="MobiDB-lite"/>
    </source>
</evidence>
<dbReference type="GO" id="GO:0071011">
    <property type="term" value="C:precatalytic spliceosome"/>
    <property type="evidence" value="ECO:0007669"/>
    <property type="project" value="TreeGrafter"/>
</dbReference>
<feature type="domain" description="U1-type" evidence="5">
    <location>
        <begin position="8"/>
        <end position="43"/>
    </location>
</feature>
<dbReference type="InterPro" id="IPR013085">
    <property type="entry name" value="U1-CZ_Znf_C2H2"/>
</dbReference>
<dbReference type="GO" id="GO:0000398">
    <property type="term" value="P:mRNA splicing, via spliceosome"/>
    <property type="evidence" value="ECO:0007669"/>
    <property type="project" value="InterPro"/>
</dbReference>
<dbReference type="InterPro" id="IPR003604">
    <property type="entry name" value="Matrin/U1-like-C_Znf_C2H2"/>
</dbReference>
<evidence type="ECO:0000256" key="1">
    <source>
        <dbReference type="ARBA" id="ARBA00022723"/>
    </source>
</evidence>
<dbReference type="SMART" id="SM00451">
    <property type="entry name" value="ZnF_U1"/>
    <property type="match status" value="1"/>
</dbReference>
<keyword evidence="3" id="KW-0862">Zinc</keyword>
<feature type="compositionally biased region" description="Basic and acidic residues" evidence="4">
    <location>
        <begin position="138"/>
        <end position="155"/>
    </location>
</feature>